<dbReference type="PROSITE" id="PS50885">
    <property type="entry name" value="HAMP"/>
    <property type="match status" value="1"/>
</dbReference>
<dbReference type="EC" id="2.7.13.3" evidence="3"/>
<evidence type="ECO:0000313" key="13">
    <source>
        <dbReference type="EMBL" id="KGY07787.1"/>
    </source>
</evidence>
<keyword evidence="7" id="KW-0547">Nucleotide-binding</keyword>
<evidence type="ECO:0000256" key="4">
    <source>
        <dbReference type="ARBA" id="ARBA00022475"/>
    </source>
</evidence>
<comment type="caution">
    <text evidence="13">The sequence shown here is derived from an EMBL/GenBank/DDBJ whole genome shotgun (WGS) entry which is preliminary data.</text>
</comment>
<dbReference type="Pfam" id="PF00512">
    <property type="entry name" value="HisKA"/>
    <property type="match status" value="1"/>
</dbReference>
<dbReference type="InterPro" id="IPR036890">
    <property type="entry name" value="HATPase_C_sf"/>
</dbReference>
<sequence>MRRMYLESILGLMTCFFIGVFAYEITMYEMTTDHDYLLKDYEAAAHQQLLQTIANAQGIEAAQQSMKEFAQLSKLSLFIYTPNDSLPDEVKHYFSGGFDMPIFHDEERELWFKIAGSDAIYHYLPDDENPIRQNADLQNDIVWMFFIASFILYSFCHLLVIFWRVKKLETATLSFAQGELSARAETASGRAIGSLNQSFNHMADRIQNLIDSNRALTNAVAHELRTPVFRIQWQAELLKDTNLDEEQRQTIDSIVEDTEEMETMVDELLCYARLDSHRLELTKTTVDVGELLSKGNVRWNKETQLQLSIQPKQFASNVSIFADERLLKRALDNVVRNAMKFADQKIFIEFEKQAQAVTVSVHDDGPGVDEEHIANLFEPFYVGSKARNKAKSGHGLGLSIVHKICEQHGGKVEVGRSALLQGAEFKLTFPVL</sequence>
<keyword evidence="10" id="KW-0812">Transmembrane</keyword>
<dbReference type="SUPFAM" id="SSF47384">
    <property type="entry name" value="Homodimeric domain of signal transducing histidine kinase"/>
    <property type="match status" value="1"/>
</dbReference>
<protein>
    <recommendedName>
        <fullName evidence="3">histidine kinase</fullName>
        <ecNumber evidence="3">2.7.13.3</ecNumber>
    </recommendedName>
</protein>
<evidence type="ECO:0000256" key="6">
    <source>
        <dbReference type="ARBA" id="ARBA00022679"/>
    </source>
</evidence>
<dbReference type="InterPro" id="IPR004358">
    <property type="entry name" value="Sig_transdc_His_kin-like_C"/>
</dbReference>
<dbReference type="GO" id="GO:0005886">
    <property type="term" value="C:plasma membrane"/>
    <property type="evidence" value="ECO:0007669"/>
    <property type="project" value="UniProtKB-SubCell"/>
</dbReference>
<dbReference type="PRINTS" id="PR00344">
    <property type="entry name" value="BCTRLSENSOR"/>
</dbReference>
<dbReference type="PANTHER" id="PTHR44936:SF10">
    <property type="entry name" value="SENSOR PROTEIN RSTB"/>
    <property type="match status" value="1"/>
</dbReference>
<evidence type="ECO:0000256" key="1">
    <source>
        <dbReference type="ARBA" id="ARBA00000085"/>
    </source>
</evidence>
<dbReference type="InterPro" id="IPR003661">
    <property type="entry name" value="HisK_dim/P_dom"/>
</dbReference>
<dbReference type="InterPro" id="IPR003660">
    <property type="entry name" value="HAMP_dom"/>
</dbReference>
<dbReference type="SMART" id="SM00304">
    <property type="entry name" value="HAMP"/>
    <property type="match status" value="1"/>
</dbReference>
<dbReference type="CDD" id="cd06225">
    <property type="entry name" value="HAMP"/>
    <property type="match status" value="1"/>
</dbReference>
<dbReference type="Gene3D" id="6.10.340.10">
    <property type="match status" value="1"/>
</dbReference>
<dbReference type="PANTHER" id="PTHR44936">
    <property type="entry name" value="SENSOR PROTEIN CREC"/>
    <property type="match status" value="1"/>
</dbReference>
<dbReference type="SMART" id="SM00387">
    <property type="entry name" value="HATPase_c"/>
    <property type="match status" value="1"/>
</dbReference>
<dbReference type="InterPro" id="IPR036097">
    <property type="entry name" value="HisK_dim/P_sf"/>
</dbReference>
<feature type="transmembrane region" description="Helical" evidence="10">
    <location>
        <begin position="141"/>
        <end position="163"/>
    </location>
</feature>
<organism evidence="13 14">
    <name type="scientific">Photobacterium sp. (strain ATCC 43367)</name>
    <dbReference type="NCBI Taxonomy" id="379097"/>
    <lineage>
        <taxon>Bacteria</taxon>
        <taxon>Pseudomonadati</taxon>
        <taxon>Pseudomonadota</taxon>
        <taxon>Gammaproteobacteria</taxon>
        <taxon>Vibrionales</taxon>
        <taxon>Vibrionaceae</taxon>
        <taxon>Vibrio</taxon>
        <taxon>Vibrio oreintalis group</taxon>
    </lineage>
</organism>
<keyword evidence="8 13" id="KW-0418">Kinase</keyword>
<dbReference type="Pfam" id="PF00672">
    <property type="entry name" value="HAMP"/>
    <property type="match status" value="1"/>
</dbReference>
<name>A0A0A5HQE9_PHOS4</name>
<dbReference type="Gene3D" id="3.30.565.10">
    <property type="entry name" value="Histidine kinase-like ATPase, C-terminal domain"/>
    <property type="match status" value="1"/>
</dbReference>
<evidence type="ECO:0000256" key="7">
    <source>
        <dbReference type="ARBA" id="ARBA00022741"/>
    </source>
</evidence>
<evidence type="ECO:0000256" key="3">
    <source>
        <dbReference type="ARBA" id="ARBA00012438"/>
    </source>
</evidence>
<comment type="catalytic activity">
    <reaction evidence="1">
        <text>ATP + protein L-histidine = ADP + protein N-phospho-L-histidine.</text>
        <dbReference type="EC" id="2.7.13.3"/>
    </reaction>
</comment>
<dbReference type="STRING" id="379097.SE23_15285"/>
<dbReference type="Pfam" id="PF02518">
    <property type="entry name" value="HATPase_c"/>
    <property type="match status" value="1"/>
</dbReference>
<keyword evidence="9" id="KW-0067">ATP-binding</keyword>
<keyword evidence="10" id="KW-0472">Membrane</keyword>
<evidence type="ECO:0000313" key="14">
    <source>
        <dbReference type="Proteomes" id="UP000030451"/>
    </source>
</evidence>
<keyword evidence="4" id="KW-1003">Cell membrane</keyword>
<evidence type="ECO:0000256" key="10">
    <source>
        <dbReference type="SAM" id="Phobius"/>
    </source>
</evidence>
<dbReference type="InterPro" id="IPR003594">
    <property type="entry name" value="HATPase_dom"/>
</dbReference>
<evidence type="ECO:0000256" key="5">
    <source>
        <dbReference type="ARBA" id="ARBA00022553"/>
    </source>
</evidence>
<evidence type="ECO:0000256" key="8">
    <source>
        <dbReference type="ARBA" id="ARBA00022777"/>
    </source>
</evidence>
<evidence type="ECO:0000259" key="12">
    <source>
        <dbReference type="PROSITE" id="PS50885"/>
    </source>
</evidence>
<proteinExistence type="predicted"/>
<reference evidence="13 14" key="1">
    <citation type="submission" date="2014-10" db="EMBL/GenBank/DDBJ databases">
        <title>Genome sequencing of Vibrio sinaloensis T08.</title>
        <authorList>
            <person name="Chan K.-G."/>
            <person name="Mohamad N.I."/>
        </authorList>
    </citation>
    <scope>NUCLEOTIDE SEQUENCE [LARGE SCALE GENOMIC DNA]</scope>
    <source>
        <strain evidence="13 14">T08</strain>
    </source>
</reference>
<dbReference type="SUPFAM" id="SSF55874">
    <property type="entry name" value="ATPase domain of HSP90 chaperone/DNA topoisomerase II/histidine kinase"/>
    <property type="match status" value="1"/>
</dbReference>
<dbReference type="GO" id="GO:0005524">
    <property type="term" value="F:ATP binding"/>
    <property type="evidence" value="ECO:0007669"/>
    <property type="project" value="UniProtKB-KW"/>
</dbReference>
<dbReference type="EMBL" id="JRWP01000038">
    <property type="protein sequence ID" value="KGY07787.1"/>
    <property type="molecule type" value="Genomic_DNA"/>
</dbReference>
<dbReference type="InterPro" id="IPR005467">
    <property type="entry name" value="His_kinase_dom"/>
</dbReference>
<keyword evidence="10" id="KW-1133">Transmembrane helix</keyword>
<dbReference type="AlphaFoldDB" id="A0A0A5HQE9"/>
<evidence type="ECO:0000256" key="9">
    <source>
        <dbReference type="ARBA" id="ARBA00022840"/>
    </source>
</evidence>
<dbReference type="PROSITE" id="PS50109">
    <property type="entry name" value="HIS_KIN"/>
    <property type="match status" value="1"/>
</dbReference>
<comment type="subcellular location">
    <subcellularLocation>
        <location evidence="2">Cell membrane</location>
        <topology evidence="2">Multi-pass membrane protein</topology>
    </subcellularLocation>
</comment>
<dbReference type="GO" id="GO:0000155">
    <property type="term" value="F:phosphorelay sensor kinase activity"/>
    <property type="evidence" value="ECO:0007669"/>
    <property type="project" value="InterPro"/>
</dbReference>
<keyword evidence="6" id="KW-0808">Transferase</keyword>
<dbReference type="InterPro" id="IPR050980">
    <property type="entry name" value="2C_sensor_his_kinase"/>
</dbReference>
<dbReference type="SMART" id="SM00388">
    <property type="entry name" value="HisKA"/>
    <property type="match status" value="1"/>
</dbReference>
<dbReference type="Proteomes" id="UP000030451">
    <property type="component" value="Unassembled WGS sequence"/>
</dbReference>
<dbReference type="SUPFAM" id="SSF158472">
    <property type="entry name" value="HAMP domain-like"/>
    <property type="match status" value="1"/>
</dbReference>
<evidence type="ECO:0000259" key="11">
    <source>
        <dbReference type="PROSITE" id="PS50109"/>
    </source>
</evidence>
<gene>
    <name evidence="13" type="ORF">NM06_15510</name>
</gene>
<dbReference type="CDD" id="cd00082">
    <property type="entry name" value="HisKA"/>
    <property type="match status" value="1"/>
</dbReference>
<keyword evidence="5" id="KW-0597">Phosphoprotein</keyword>
<evidence type="ECO:0000256" key="2">
    <source>
        <dbReference type="ARBA" id="ARBA00004651"/>
    </source>
</evidence>
<feature type="domain" description="HAMP" evidence="12">
    <location>
        <begin position="159"/>
        <end position="211"/>
    </location>
</feature>
<accession>A0A0A5HQE9</accession>
<dbReference type="Gene3D" id="1.10.287.130">
    <property type="match status" value="1"/>
</dbReference>
<dbReference type="CDD" id="cd00075">
    <property type="entry name" value="HATPase"/>
    <property type="match status" value="1"/>
</dbReference>
<feature type="domain" description="Histidine kinase" evidence="11">
    <location>
        <begin position="219"/>
        <end position="432"/>
    </location>
</feature>